<dbReference type="PANTHER" id="PTHR43085">
    <property type="entry name" value="HEXOKINASE FAMILY MEMBER"/>
    <property type="match status" value="1"/>
</dbReference>
<sequence>CLDIIPAFTIDGEVENLTDVLIPGKMINMGECVVVGGGPVTNAGVSIRRLGVRTELIGKVGDDDFGREILRWYEEYENHFEGIRVVNGESTSYTIAICIPGIDRFYLHHCGANDTFGYEDMNFDLVRRSKLMLFGYPPWMRKIYEDTGSELTRILRKAKELGTTTALDLSLPDMNSYAGQVDWKAILEDWVPLSDVMVPSAEEIFYFLHKEAFLEKKANLGPKEGVLDHMTAEEISTMGDELIQMGTAITMVKCGHRGLYLRTANQDRLKQ</sequence>
<reference evidence="5" key="1">
    <citation type="journal article" date="2014" name="Front. Microbiol.">
        <title>High frequency of phylogenetically diverse reductive dehalogenase-homologous genes in deep subseafloor sedimentary metagenomes.</title>
        <authorList>
            <person name="Kawai M."/>
            <person name="Futagami T."/>
            <person name="Toyoda A."/>
            <person name="Takaki Y."/>
            <person name="Nishi S."/>
            <person name="Hori S."/>
            <person name="Arai W."/>
            <person name="Tsubouchi T."/>
            <person name="Morono Y."/>
            <person name="Uchiyama I."/>
            <person name="Ito T."/>
            <person name="Fujiyama A."/>
            <person name="Inagaki F."/>
            <person name="Takami H."/>
        </authorList>
    </citation>
    <scope>NUCLEOTIDE SEQUENCE</scope>
    <source>
        <strain evidence="5">Expedition CK06-06</strain>
    </source>
</reference>
<dbReference type="EMBL" id="BARS01022041">
    <property type="protein sequence ID" value="GAG10530.1"/>
    <property type="molecule type" value="Genomic_DNA"/>
</dbReference>
<dbReference type="PANTHER" id="PTHR43085:SF57">
    <property type="entry name" value="CARBOHYDRATE KINASE PFKB DOMAIN-CONTAINING PROTEIN"/>
    <property type="match status" value="1"/>
</dbReference>
<dbReference type="InterPro" id="IPR011611">
    <property type="entry name" value="PfkB_dom"/>
</dbReference>
<gene>
    <name evidence="5" type="ORF">S01H1_35286</name>
</gene>
<dbReference type="GO" id="GO:0016301">
    <property type="term" value="F:kinase activity"/>
    <property type="evidence" value="ECO:0007669"/>
    <property type="project" value="UniProtKB-KW"/>
</dbReference>
<evidence type="ECO:0000259" key="4">
    <source>
        <dbReference type="Pfam" id="PF00294"/>
    </source>
</evidence>
<keyword evidence="3" id="KW-0418">Kinase</keyword>
<name>X0UXP7_9ZZZZ</name>
<dbReference type="Gene3D" id="3.40.1190.20">
    <property type="match status" value="1"/>
</dbReference>
<dbReference type="InterPro" id="IPR029056">
    <property type="entry name" value="Ribokinase-like"/>
</dbReference>
<evidence type="ECO:0000256" key="2">
    <source>
        <dbReference type="ARBA" id="ARBA00022679"/>
    </source>
</evidence>
<feature type="non-terminal residue" evidence="5">
    <location>
        <position position="1"/>
    </location>
</feature>
<keyword evidence="2" id="KW-0808">Transferase</keyword>
<evidence type="ECO:0000256" key="3">
    <source>
        <dbReference type="ARBA" id="ARBA00022777"/>
    </source>
</evidence>
<protein>
    <recommendedName>
        <fullName evidence="4">Carbohydrate kinase PfkB domain-containing protein</fullName>
    </recommendedName>
</protein>
<comment type="caution">
    <text evidence="5">The sequence shown here is derived from an EMBL/GenBank/DDBJ whole genome shotgun (WGS) entry which is preliminary data.</text>
</comment>
<comment type="similarity">
    <text evidence="1">Belongs to the carbohydrate kinase PfkB family.</text>
</comment>
<evidence type="ECO:0000256" key="1">
    <source>
        <dbReference type="ARBA" id="ARBA00010688"/>
    </source>
</evidence>
<dbReference type="InterPro" id="IPR050306">
    <property type="entry name" value="PfkB_Carbo_kinase"/>
</dbReference>
<evidence type="ECO:0000313" key="5">
    <source>
        <dbReference type="EMBL" id="GAG10530.1"/>
    </source>
</evidence>
<proteinExistence type="inferred from homology"/>
<organism evidence="5">
    <name type="scientific">marine sediment metagenome</name>
    <dbReference type="NCBI Taxonomy" id="412755"/>
    <lineage>
        <taxon>unclassified sequences</taxon>
        <taxon>metagenomes</taxon>
        <taxon>ecological metagenomes</taxon>
    </lineage>
</organism>
<dbReference type="SUPFAM" id="SSF53613">
    <property type="entry name" value="Ribokinase-like"/>
    <property type="match status" value="1"/>
</dbReference>
<feature type="domain" description="Carbohydrate kinase PfkB" evidence="4">
    <location>
        <begin position="28"/>
        <end position="264"/>
    </location>
</feature>
<feature type="non-terminal residue" evidence="5">
    <location>
        <position position="271"/>
    </location>
</feature>
<dbReference type="Pfam" id="PF00294">
    <property type="entry name" value="PfkB"/>
    <property type="match status" value="1"/>
</dbReference>
<accession>X0UXP7</accession>
<dbReference type="AlphaFoldDB" id="X0UXP7"/>